<dbReference type="PROSITE" id="PS51042">
    <property type="entry name" value="CUT"/>
    <property type="match status" value="1"/>
</dbReference>
<keyword evidence="6" id="KW-0371">Homeobox</keyword>
<gene>
    <name evidence="11" type="ORF">V5799_022874</name>
</gene>
<dbReference type="SUPFAM" id="SSF47413">
    <property type="entry name" value="lambda repressor-like DNA-binding domains"/>
    <property type="match status" value="1"/>
</dbReference>
<dbReference type="PANTHER" id="PTHR14043">
    <property type="entry name" value="CCAAT DISPLACEMENT PROTEIN-RELATED"/>
    <property type="match status" value="1"/>
</dbReference>
<evidence type="ECO:0000256" key="5">
    <source>
        <dbReference type="ARBA" id="ARBA00023125"/>
    </source>
</evidence>
<dbReference type="GO" id="GO:0000977">
    <property type="term" value="F:RNA polymerase II transcription regulatory region sequence-specific DNA binding"/>
    <property type="evidence" value="ECO:0007669"/>
    <property type="project" value="TreeGrafter"/>
</dbReference>
<evidence type="ECO:0000313" key="11">
    <source>
        <dbReference type="EMBL" id="KAK8787352.1"/>
    </source>
</evidence>
<evidence type="ECO:0000256" key="7">
    <source>
        <dbReference type="ARBA" id="ARBA00023163"/>
    </source>
</evidence>
<evidence type="ECO:0000313" key="12">
    <source>
        <dbReference type="Proteomes" id="UP001321473"/>
    </source>
</evidence>
<feature type="compositionally biased region" description="Acidic residues" evidence="9">
    <location>
        <begin position="1"/>
        <end position="13"/>
    </location>
</feature>
<organism evidence="11 12">
    <name type="scientific">Amblyomma americanum</name>
    <name type="common">Lone star tick</name>
    <dbReference type="NCBI Taxonomy" id="6943"/>
    <lineage>
        <taxon>Eukaryota</taxon>
        <taxon>Metazoa</taxon>
        <taxon>Ecdysozoa</taxon>
        <taxon>Arthropoda</taxon>
        <taxon>Chelicerata</taxon>
        <taxon>Arachnida</taxon>
        <taxon>Acari</taxon>
        <taxon>Parasitiformes</taxon>
        <taxon>Ixodida</taxon>
        <taxon>Ixodoidea</taxon>
        <taxon>Ixodidae</taxon>
        <taxon>Amblyomminae</taxon>
        <taxon>Amblyomma</taxon>
    </lineage>
</organism>
<dbReference type="Gene3D" id="1.10.260.40">
    <property type="entry name" value="lambda repressor-like DNA-binding domains"/>
    <property type="match status" value="1"/>
</dbReference>
<dbReference type="InterPro" id="IPR010982">
    <property type="entry name" value="Lambda_DNA-bd_dom_sf"/>
</dbReference>
<keyword evidence="5" id="KW-0238">DNA-binding</keyword>
<accession>A0AAQ4FLI7</accession>
<comment type="caution">
    <text evidence="11">The sequence shown here is derived from an EMBL/GenBank/DDBJ whole genome shotgun (WGS) entry which is preliminary data.</text>
</comment>
<feature type="region of interest" description="Disordered" evidence="9">
    <location>
        <begin position="79"/>
        <end position="144"/>
    </location>
</feature>
<feature type="domain" description="CUT" evidence="10">
    <location>
        <begin position="156"/>
        <end position="243"/>
    </location>
</feature>
<keyword evidence="12" id="KW-1185">Reference proteome</keyword>
<reference evidence="11 12" key="1">
    <citation type="journal article" date="2023" name="Arcadia Sci">
        <title>De novo assembly of a long-read Amblyomma americanum tick genome.</title>
        <authorList>
            <person name="Chou S."/>
            <person name="Poskanzer K.E."/>
            <person name="Rollins M."/>
            <person name="Thuy-Boun P.S."/>
        </authorList>
    </citation>
    <scope>NUCLEOTIDE SEQUENCE [LARGE SCALE GENOMIC DNA]</scope>
    <source>
        <strain evidence="11">F_SG_1</strain>
        <tissue evidence="11">Salivary glands</tissue>
    </source>
</reference>
<keyword evidence="4" id="KW-0175">Coiled coil</keyword>
<dbReference type="GO" id="GO:0005634">
    <property type="term" value="C:nucleus"/>
    <property type="evidence" value="ECO:0007669"/>
    <property type="project" value="UniProtKB-SubCell"/>
</dbReference>
<evidence type="ECO:0000256" key="2">
    <source>
        <dbReference type="ARBA" id="ARBA00022737"/>
    </source>
</evidence>
<keyword evidence="2" id="KW-0677">Repeat</keyword>
<dbReference type="PANTHER" id="PTHR14043:SF2">
    <property type="entry name" value="HOMEOBOX PROTEIN CUT"/>
    <property type="match status" value="1"/>
</dbReference>
<evidence type="ECO:0000256" key="3">
    <source>
        <dbReference type="ARBA" id="ARBA00023015"/>
    </source>
</evidence>
<dbReference type="FunFam" id="1.10.260.40:FF:000010">
    <property type="entry name" value="Cut-like homeobox 1a"/>
    <property type="match status" value="1"/>
</dbReference>
<keyword evidence="8" id="KW-0539">Nucleus</keyword>
<dbReference type="AlphaFoldDB" id="A0AAQ4FLI7"/>
<evidence type="ECO:0000256" key="8">
    <source>
        <dbReference type="ARBA" id="ARBA00023242"/>
    </source>
</evidence>
<protein>
    <recommendedName>
        <fullName evidence="10">CUT domain-containing protein</fullName>
    </recommendedName>
</protein>
<evidence type="ECO:0000256" key="9">
    <source>
        <dbReference type="SAM" id="MobiDB-lite"/>
    </source>
</evidence>
<dbReference type="Pfam" id="PF02376">
    <property type="entry name" value="CUT"/>
    <property type="match status" value="1"/>
</dbReference>
<dbReference type="GO" id="GO:0000981">
    <property type="term" value="F:DNA-binding transcription factor activity, RNA polymerase II-specific"/>
    <property type="evidence" value="ECO:0007669"/>
    <property type="project" value="TreeGrafter"/>
</dbReference>
<sequence>MLEDSDNPSDDQDEKPTLVSPNNNNNCVDLVLYGKNRTRLSPPLARAPSDDAGSPRSRLQNVEAFGSLLGEEIVSSFSRMLKSEPPPPPPSMAIVTSPPATPKSVDADAMSTGTDTSTGSGGGRGAPDDGAAATPPTPDPVSGASLERLQDCLRHNMERHACEALNTQNVARAVRELLSAHNVGQRLFARFVLGLSQGTVSELLSKPKPWDKLTEKGRDSYRKMHAWASDDFCVFMLKSLVPKKGACTPLTCSWQHGAKVMLAMLELQSFRIYHVPSLHEFVLGPLA</sequence>
<comment type="subcellular location">
    <subcellularLocation>
        <location evidence="1">Nucleus</location>
    </subcellularLocation>
</comment>
<dbReference type="SMART" id="SM01109">
    <property type="entry name" value="CUT"/>
    <property type="match status" value="1"/>
</dbReference>
<feature type="compositionally biased region" description="Low complexity" evidence="9">
    <location>
        <begin position="107"/>
        <end position="118"/>
    </location>
</feature>
<proteinExistence type="predicted"/>
<evidence type="ECO:0000256" key="4">
    <source>
        <dbReference type="ARBA" id="ARBA00023054"/>
    </source>
</evidence>
<feature type="region of interest" description="Disordered" evidence="9">
    <location>
        <begin position="1"/>
        <end position="63"/>
    </location>
</feature>
<evidence type="ECO:0000256" key="6">
    <source>
        <dbReference type="ARBA" id="ARBA00023155"/>
    </source>
</evidence>
<keyword evidence="7" id="KW-0804">Transcription</keyword>
<dbReference type="InterPro" id="IPR003350">
    <property type="entry name" value="CUT_dom"/>
</dbReference>
<evidence type="ECO:0000259" key="10">
    <source>
        <dbReference type="PROSITE" id="PS51042"/>
    </source>
</evidence>
<dbReference type="Proteomes" id="UP001321473">
    <property type="component" value="Unassembled WGS sequence"/>
</dbReference>
<evidence type="ECO:0000256" key="1">
    <source>
        <dbReference type="ARBA" id="ARBA00004123"/>
    </source>
</evidence>
<dbReference type="EMBL" id="JARKHS020001900">
    <property type="protein sequence ID" value="KAK8787352.1"/>
    <property type="molecule type" value="Genomic_DNA"/>
</dbReference>
<name>A0AAQ4FLI7_AMBAM</name>
<keyword evidence="3" id="KW-0805">Transcription regulation</keyword>